<dbReference type="ExpressionAtlas" id="Q8SYW9">
    <property type="expression patterns" value="baseline and differential"/>
</dbReference>
<evidence type="ECO:0000313" key="3">
    <source>
        <dbReference type="FlyBase" id="FBgn0040529"/>
    </source>
</evidence>
<reference evidence="2" key="1">
    <citation type="submission" date="2001-12" db="EMBL/GenBank/DDBJ databases">
        <authorList>
            <person name="Stapleton M."/>
            <person name="Brokstein P."/>
            <person name="Hong L."/>
            <person name="Agbayani A."/>
            <person name="Carlson J."/>
            <person name="Champe M."/>
            <person name="Chavez C."/>
            <person name="Dorsett V."/>
            <person name="Dresnek D."/>
            <person name="Farfan D."/>
            <person name="Frise E."/>
            <person name="George R."/>
            <person name="Gonzalez M."/>
            <person name="Guarin H."/>
            <person name="Kronmiller B."/>
            <person name="Li P."/>
            <person name="Liao G."/>
            <person name="Miranda A."/>
            <person name="Mungall C.J."/>
            <person name="Nunoo J."/>
            <person name="Pacleb J."/>
            <person name="Paragas V."/>
            <person name="Park S."/>
            <person name="Patel S."/>
            <person name="Phouanenavong S."/>
            <person name="Wan K."/>
            <person name="Yu C."/>
            <person name="Lewis S.E."/>
            <person name="Rubin G.M."/>
            <person name="Celniker S."/>
        </authorList>
    </citation>
    <scope>NUCLEOTIDE SEQUENCE</scope>
    <source>
        <strain evidence="2">Berkeley</strain>
    </source>
</reference>
<dbReference type="VEuPathDB" id="VectorBase:FBgn0040529"/>
<evidence type="ECO:0000313" key="2">
    <source>
        <dbReference type="EMBL" id="AAL48889.1"/>
    </source>
</evidence>
<proteinExistence type="evidence at transcript level"/>
<dbReference type="PeptideAtlas" id="Q8SYW9"/>
<gene>
    <name evidence="3" type="primary">COX7A</name>
    <name evidence="2 3" type="ORF">CG9603</name>
</gene>
<dbReference type="AlphaFoldDB" id="Q8SYW9"/>
<dbReference type="EMBL" id="AY071267">
    <property type="protein sequence ID" value="AAL48889.1"/>
    <property type="molecule type" value="mRNA"/>
</dbReference>
<protein>
    <submittedName>
        <fullName evidence="2">RE30055p</fullName>
    </submittedName>
</protein>
<feature type="region of interest" description="Disordered" evidence="1">
    <location>
        <begin position="57"/>
        <end position="76"/>
    </location>
</feature>
<sequence length="97" mass="11411">MMNLSRAVVRSFATTAGRRSAAVPKDQIEKGYFEIRKVQEHFQKGRQARLPQGIRRGQRALPRHRRSRPRRHRWHGQAFLRAECSQEGVKSQYRTLS</sequence>
<dbReference type="Bgee" id="FBgn0040529">
    <property type="expression patterns" value="Expressed in adult Malpighian tubule (Drosophila) and 277 other cell types or tissues"/>
</dbReference>
<dbReference type="UCSC" id="CG9603-RA">
    <property type="organism name" value="d. melanogaster"/>
</dbReference>
<dbReference type="OrthoDB" id="5966508at2759"/>
<name>Q8SYW9_DROME</name>
<accession>Q8SYW9</accession>
<dbReference type="AGR" id="FB:FBgn0040529"/>
<dbReference type="FlyBase" id="FBgn0040529">
    <property type="gene designation" value="COX7A"/>
</dbReference>
<organism evidence="2">
    <name type="scientific">Drosophila melanogaster</name>
    <name type="common">Fruit fly</name>
    <dbReference type="NCBI Taxonomy" id="7227"/>
    <lineage>
        <taxon>Eukaryota</taxon>
        <taxon>Metazoa</taxon>
        <taxon>Ecdysozoa</taxon>
        <taxon>Arthropoda</taxon>
        <taxon>Hexapoda</taxon>
        <taxon>Insecta</taxon>
        <taxon>Pterygota</taxon>
        <taxon>Neoptera</taxon>
        <taxon>Endopterygota</taxon>
        <taxon>Diptera</taxon>
        <taxon>Brachycera</taxon>
        <taxon>Muscomorpha</taxon>
        <taxon>Ephydroidea</taxon>
        <taxon>Drosophilidae</taxon>
        <taxon>Drosophila</taxon>
        <taxon>Sophophora</taxon>
    </lineage>
</organism>
<evidence type="ECO:0000256" key="1">
    <source>
        <dbReference type="SAM" id="MobiDB-lite"/>
    </source>
</evidence>
<feature type="compositionally biased region" description="Basic residues" evidence="1">
    <location>
        <begin position="57"/>
        <end position="75"/>
    </location>
</feature>